<dbReference type="PANTHER" id="PTHR33884:SF3">
    <property type="entry name" value="UPF0410 PROTEIN YMGE"/>
    <property type="match status" value="1"/>
</dbReference>
<keyword evidence="5 7" id="KW-1133">Transmembrane helix</keyword>
<evidence type="ECO:0008006" key="10">
    <source>
        <dbReference type="Google" id="ProtNLM"/>
    </source>
</evidence>
<evidence type="ECO:0000313" key="9">
    <source>
        <dbReference type="Proteomes" id="UP000315017"/>
    </source>
</evidence>
<sequence length="126" mass="13371">MDNAQFLETAQQFANTFLTWIGFGTIVGLLAKAIMPGKDPGGAVATLAMGIGGTVIGCGILAFVQGTRVTPISPIGFCVATGGAFIILFFYKLLGGYWFVEGEGPIKRRPARIAPRRRAAVVYEDD</sequence>
<dbReference type="RefSeq" id="WP_145097246.1">
    <property type="nucleotide sequence ID" value="NZ_CP036274.1"/>
</dbReference>
<gene>
    <name evidence="8" type="ORF">ETAA8_60860</name>
</gene>
<dbReference type="EMBL" id="CP036274">
    <property type="protein sequence ID" value="QDU30933.1"/>
    <property type="molecule type" value="Genomic_DNA"/>
</dbReference>
<keyword evidence="9" id="KW-1185">Reference proteome</keyword>
<reference evidence="8 9" key="1">
    <citation type="submission" date="2019-02" db="EMBL/GenBank/DDBJ databases">
        <title>Deep-cultivation of Planctomycetes and their phenomic and genomic characterization uncovers novel biology.</title>
        <authorList>
            <person name="Wiegand S."/>
            <person name="Jogler M."/>
            <person name="Boedeker C."/>
            <person name="Pinto D."/>
            <person name="Vollmers J."/>
            <person name="Rivas-Marin E."/>
            <person name="Kohn T."/>
            <person name="Peeters S.H."/>
            <person name="Heuer A."/>
            <person name="Rast P."/>
            <person name="Oberbeckmann S."/>
            <person name="Bunk B."/>
            <person name="Jeske O."/>
            <person name="Meyerdierks A."/>
            <person name="Storesund J.E."/>
            <person name="Kallscheuer N."/>
            <person name="Luecker S."/>
            <person name="Lage O.M."/>
            <person name="Pohl T."/>
            <person name="Merkel B.J."/>
            <person name="Hornburger P."/>
            <person name="Mueller R.-W."/>
            <person name="Bruemmer F."/>
            <person name="Labrenz M."/>
            <person name="Spormann A.M."/>
            <person name="Op den Camp H."/>
            <person name="Overmann J."/>
            <person name="Amann R."/>
            <person name="Jetten M.S.M."/>
            <person name="Mascher T."/>
            <person name="Medema M.H."/>
            <person name="Devos D.P."/>
            <person name="Kaster A.-K."/>
            <person name="Ovreas L."/>
            <person name="Rohde M."/>
            <person name="Galperin M.Y."/>
            <person name="Jogler C."/>
        </authorList>
    </citation>
    <scope>NUCLEOTIDE SEQUENCE [LARGE SCALE GENOMIC DNA]</scope>
    <source>
        <strain evidence="8 9">ETA_A8</strain>
    </source>
</reference>
<keyword evidence="4 7" id="KW-0812">Transmembrane</keyword>
<dbReference type="GO" id="GO:0005886">
    <property type="term" value="C:plasma membrane"/>
    <property type="evidence" value="ECO:0007669"/>
    <property type="project" value="UniProtKB-SubCell"/>
</dbReference>
<evidence type="ECO:0000256" key="4">
    <source>
        <dbReference type="ARBA" id="ARBA00022692"/>
    </source>
</evidence>
<protein>
    <recommendedName>
        <fullName evidence="10">Transglycosylase</fullName>
    </recommendedName>
</protein>
<name>A0A517YL43_9BACT</name>
<organism evidence="8 9">
    <name type="scientific">Anatilimnocola aggregata</name>
    <dbReference type="NCBI Taxonomy" id="2528021"/>
    <lineage>
        <taxon>Bacteria</taxon>
        <taxon>Pseudomonadati</taxon>
        <taxon>Planctomycetota</taxon>
        <taxon>Planctomycetia</taxon>
        <taxon>Pirellulales</taxon>
        <taxon>Pirellulaceae</taxon>
        <taxon>Anatilimnocola</taxon>
    </lineage>
</organism>
<comment type="subcellular location">
    <subcellularLocation>
        <location evidence="1">Cell membrane</location>
        <topology evidence="1">Multi-pass membrane protein</topology>
    </subcellularLocation>
</comment>
<feature type="transmembrane region" description="Helical" evidence="7">
    <location>
        <begin position="72"/>
        <end position="100"/>
    </location>
</feature>
<dbReference type="OrthoDB" id="9811343at2"/>
<dbReference type="InterPro" id="IPR007341">
    <property type="entry name" value="Transgly_assoc"/>
</dbReference>
<dbReference type="Proteomes" id="UP000315017">
    <property type="component" value="Chromosome"/>
</dbReference>
<proteinExistence type="inferred from homology"/>
<accession>A0A517YL43</accession>
<keyword evidence="6 7" id="KW-0472">Membrane</keyword>
<feature type="transmembrane region" description="Helical" evidence="7">
    <location>
        <begin position="12"/>
        <end position="31"/>
    </location>
</feature>
<evidence type="ECO:0000256" key="5">
    <source>
        <dbReference type="ARBA" id="ARBA00022989"/>
    </source>
</evidence>
<dbReference type="PANTHER" id="PTHR33884">
    <property type="entry name" value="UPF0410 PROTEIN YMGE"/>
    <property type="match status" value="1"/>
</dbReference>
<comment type="similarity">
    <text evidence="2">Belongs to the UPF0410 family.</text>
</comment>
<evidence type="ECO:0000256" key="1">
    <source>
        <dbReference type="ARBA" id="ARBA00004651"/>
    </source>
</evidence>
<dbReference type="AlphaFoldDB" id="A0A517YL43"/>
<evidence type="ECO:0000256" key="2">
    <source>
        <dbReference type="ARBA" id="ARBA00011006"/>
    </source>
</evidence>
<keyword evidence="3" id="KW-1003">Cell membrane</keyword>
<evidence type="ECO:0000256" key="7">
    <source>
        <dbReference type="SAM" id="Phobius"/>
    </source>
</evidence>
<dbReference type="KEGG" id="aagg:ETAA8_60860"/>
<evidence type="ECO:0000256" key="3">
    <source>
        <dbReference type="ARBA" id="ARBA00022475"/>
    </source>
</evidence>
<feature type="transmembrane region" description="Helical" evidence="7">
    <location>
        <begin position="43"/>
        <end position="66"/>
    </location>
</feature>
<evidence type="ECO:0000256" key="6">
    <source>
        <dbReference type="ARBA" id="ARBA00023136"/>
    </source>
</evidence>
<evidence type="ECO:0000313" key="8">
    <source>
        <dbReference type="EMBL" id="QDU30933.1"/>
    </source>
</evidence>